<dbReference type="Gramene" id="EOX97604">
    <property type="protein sequence ID" value="EOX97604"/>
    <property type="gene ID" value="TCM_006583"/>
</dbReference>
<dbReference type="EMBL" id="CM001880">
    <property type="protein sequence ID" value="EOX97604.1"/>
    <property type="molecule type" value="Genomic_DNA"/>
</dbReference>
<protein>
    <submittedName>
        <fullName evidence="2">Uncharacterized protein</fullName>
    </submittedName>
</protein>
<evidence type="ECO:0000313" key="3">
    <source>
        <dbReference type="Proteomes" id="UP000026915"/>
    </source>
</evidence>
<accession>A0A061DXW1</accession>
<reference evidence="2 3" key="1">
    <citation type="journal article" date="2013" name="Genome Biol.">
        <title>The genome sequence of the most widely cultivated cacao type and its use to identify candidate genes regulating pod color.</title>
        <authorList>
            <person name="Motamayor J.C."/>
            <person name="Mockaitis K."/>
            <person name="Schmutz J."/>
            <person name="Haiminen N."/>
            <person name="Iii D.L."/>
            <person name="Cornejo O."/>
            <person name="Findley S.D."/>
            <person name="Zheng P."/>
            <person name="Utro F."/>
            <person name="Royaert S."/>
            <person name="Saski C."/>
            <person name="Jenkins J."/>
            <person name="Podicheti R."/>
            <person name="Zhao M."/>
            <person name="Scheffler B.E."/>
            <person name="Stack J.C."/>
            <person name="Feltus F.A."/>
            <person name="Mustiga G.M."/>
            <person name="Amores F."/>
            <person name="Phillips W."/>
            <person name="Marelli J.P."/>
            <person name="May G.D."/>
            <person name="Shapiro H."/>
            <person name="Ma J."/>
            <person name="Bustamante C.D."/>
            <person name="Schnell R.J."/>
            <person name="Main D."/>
            <person name="Gilbert D."/>
            <person name="Parida L."/>
            <person name="Kuhn D.N."/>
        </authorList>
    </citation>
    <scope>NUCLEOTIDE SEQUENCE [LARGE SCALE GENOMIC DNA]</scope>
    <source>
        <strain evidence="3">cv. Matina 1-6</strain>
    </source>
</reference>
<gene>
    <name evidence="2" type="ORF">TCM_006583</name>
</gene>
<dbReference type="AlphaFoldDB" id="A0A061DXW1"/>
<keyword evidence="1" id="KW-0472">Membrane</keyword>
<dbReference type="HOGENOM" id="CLU_1698647_0_0_1"/>
<evidence type="ECO:0000313" key="2">
    <source>
        <dbReference type="EMBL" id="EOX97604.1"/>
    </source>
</evidence>
<keyword evidence="1" id="KW-0812">Transmembrane</keyword>
<keyword evidence="3" id="KW-1185">Reference proteome</keyword>
<proteinExistence type="predicted"/>
<organism evidence="2 3">
    <name type="scientific">Theobroma cacao</name>
    <name type="common">Cacao</name>
    <name type="synonym">Cocoa</name>
    <dbReference type="NCBI Taxonomy" id="3641"/>
    <lineage>
        <taxon>Eukaryota</taxon>
        <taxon>Viridiplantae</taxon>
        <taxon>Streptophyta</taxon>
        <taxon>Embryophyta</taxon>
        <taxon>Tracheophyta</taxon>
        <taxon>Spermatophyta</taxon>
        <taxon>Magnoliopsida</taxon>
        <taxon>eudicotyledons</taxon>
        <taxon>Gunneridae</taxon>
        <taxon>Pentapetalae</taxon>
        <taxon>rosids</taxon>
        <taxon>malvids</taxon>
        <taxon>Malvales</taxon>
        <taxon>Malvaceae</taxon>
        <taxon>Byttnerioideae</taxon>
        <taxon>Theobroma</taxon>
    </lineage>
</organism>
<evidence type="ECO:0000256" key="1">
    <source>
        <dbReference type="SAM" id="Phobius"/>
    </source>
</evidence>
<dbReference type="Proteomes" id="UP000026915">
    <property type="component" value="Chromosome 2"/>
</dbReference>
<name>A0A061DXW1_THECC</name>
<sequence length="155" mass="18381">MVEFFFFFFISSTKREVFLCERFWLWPPTTYINSLSLSFLSCFSISLLFLPLILSRQDHKRPTMESLKPAKQWSSFGLHTTMIIEREEIKKREREREKIHSLERVNEIKFCGLWYSTSPHKMKGITRGSTGCLPRTLLLPVLRCIHLHPLSCYTC</sequence>
<dbReference type="InParanoid" id="A0A061DXW1"/>
<keyword evidence="1" id="KW-1133">Transmembrane helix</keyword>
<feature type="transmembrane region" description="Helical" evidence="1">
    <location>
        <begin position="31"/>
        <end position="54"/>
    </location>
</feature>